<dbReference type="Pfam" id="PF19674">
    <property type="entry name" value="DUF6177"/>
    <property type="match status" value="1"/>
</dbReference>
<comment type="caution">
    <text evidence="1">The sequence shown here is derived from an EMBL/GenBank/DDBJ whole genome shotgun (WGS) entry which is preliminary data.</text>
</comment>
<evidence type="ECO:0000313" key="2">
    <source>
        <dbReference type="Proteomes" id="UP001216579"/>
    </source>
</evidence>
<sequence length="474" mass="50795">MTKDVIALTERMPDAWSVLAGLLAGGPELQVRTAGEGAVIQLCDQQGRPLVSIEAPLPLQVPGEAARLLGARLDDGARWWVEARAFTAIPQAELLAGAFAARLTTLLGGQVWPPNAPGTTGPSTPVDTSTITAVPAPAAAQPAVDVLTDHVAVILQDRPVIPATSWLSEALRATVDSDRGLQIVTPGHCRLSLPTRTLLHARRDRWVVQDERDGYYDGLTGAVLRWRDGAFAPAKDSNGKTPIAAAFAEAQRTDERQLALTIRTLHRPDADLVLGGAAEAAWRVLTGAPPAGWGTAEPATLPWSRKQLTSLAYQRAPKPTWTVIVGSPDHPAIATLRILRTPKGVEEEIILTAGYGPNDKPPVDGLAGLADKLVRQHGLTSMLCHLREARHDLTAPPHFERPPVPLAFVVGPQEAREIGLDHARRPPLLQSPVELGASAQPGFYYRLSEGHSQDGWAALEALMRHLKARPDTAK</sequence>
<name>A0ABT5ZJW1_9ACTN</name>
<dbReference type="EMBL" id="JARJBC010000006">
    <property type="protein sequence ID" value="MDF3290118.1"/>
    <property type="molecule type" value="Genomic_DNA"/>
</dbReference>
<dbReference type="Proteomes" id="UP001216579">
    <property type="component" value="Unassembled WGS sequence"/>
</dbReference>
<gene>
    <name evidence="1" type="ORF">P3G67_12850</name>
</gene>
<reference evidence="1 2" key="1">
    <citation type="submission" date="2023-03" db="EMBL/GenBank/DDBJ databases">
        <title>Draft genome sequence of Streptomyces sp. RB6PN23 isolated from peat swamp forest in Thailand.</title>
        <authorList>
            <person name="Klaysubun C."/>
            <person name="Duangmal K."/>
        </authorList>
    </citation>
    <scope>NUCLEOTIDE SEQUENCE [LARGE SCALE GENOMIC DNA]</scope>
    <source>
        <strain evidence="1 2">RB6PN23</strain>
    </source>
</reference>
<dbReference type="InterPro" id="IPR046175">
    <property type="entry name" value="DUF6177"/>
</dbReference>
<proteinExistence type="predicted"/>
<organism evidence="1 2">
    <name type="scientific">Streptomyces silvisoli</name>
    <dbReference type="NCBI Taxonomy" id="3034235"/>
    <lineage>
        <taxon>Bacteria</taxon>
        <taxon>Bacillati</taxon>
        <taxon>Actinomycetota</taxon>
        <taxon>Actinomycetes</taxon>
        <taxon>Kitasatosporales</taxon>
        <taxon>Streptomycetaceae</taxon>
        <taxon>Streptomyces</taxon>
    </lineage>
</organism>
<dbReference type="RefSeq" id="WP_276093565.1">
    <property type="nucleotide sequence ID" value="NZ_JARJBC010000006.1"/>
</dbReference>
<protein>
    <submittedName>
        <fullName evidence="1">DUF6177 family protein</fullName>
    </submittedName>
</protein>
<evidence type="ECO:0000313" key="1">
    <source>
        <dbReference type="EMBL" id="MDF3290118.1"/>
    </source>
</evidence>
<keyword evidence="2" id="KW-1185">Reference proteome</keyword>
<accession>A0ABT5ZJW1</accession>